<proteinExistence type="predicted"/>
<organism evidence="2 3">
    <name type="scientific">Phanerochaete sordida</name>
    <dbReference type="NCBI Taxonomy" id="48140"/>
    <lineage>
        <taxon>Eukaryota</taxon>
        <taxon>Fungi</taxon>
        <taxon>Dikarya</taxon>
        <taxon>Basidiomycota</taxon>
        <taxon>Agaricomycotina</taxon>
        <taxon>Agaricomycetes</taxon>
        <taxon>Polyporales</taxon>
        <taxon>Phanerochaetaceae</taxon>
        <taxon>Phanerochaete</taxon>
    </lineage>
</organism>
<comment type="caution">
    <text evidence="2">The sequence shown here is derived from an EMBL/GenBank/DDBJ whole genome shotgun (WGS) entry which is preliminary data.</text>
</comment>
<name>A0A9P3G4X9_9APHY</name>
<sequence>MASEKVQDGVYFIQNIGTGEVMDLLNASNAKDTTVQGFVKREPTDTWVPAQLWVISERSDHYRIESAVRSHLELSSATGDVVCNAETNNSNQKWKIYRNSNKTAYVIQNVDTGTYASLGSGSVTNYPKIVGASGSGAATTDSKQLWLIVRV</sequence>
<protein>
    <submittedName>
        <fullName evidence="2">Ricin B lectin domain-containing protein</fullName>
    </submittedName>
</protein>
<dbReference type="EMBL" id="BPQB01000012">
    <property type="protein sequence ID" value="GJE89238.1"/>
    <property type="molecule type" value="Genomic_DNA"/>
</dbReference>
<keyword evidence="3" id="KW-1185">Reference proteome</keyword>
<feature type="domain" description="Ricin B lectin" evidence="1">
    <location>
        <begin position="50"/>
        <end position="126"/>
    </location>
</feature>
<evidence type="ECO:0000313" key="2">
    <source>
        <dbReference type="EMBL" id="GJE89238.1"/>
    </source>
</evidence>
<dbReference type="Proteomes" id="UP000703269">
    <property type="component" value="Unassembled WGS sequence"/>
</dbReference>
<dbReference type="InterPro" id="IPR035992">
    <property type="entry name" value="Ricin_B-like_lectins"/>
</dbReference>
<dbReference type="AlphaFoldDB" id="A0A9P3G4X9"/>
<dbReference type="OrthoDB" id="3249735at2759"/>
<dbReference type="PROSITE" id="PS50231">
    <property type="entry name" value="RICIN_B_LECTIN"/>
    <property type="match status" value="1"/>
</dbReference>
<dbReference type="SUPFAM" id="SSF50370">
    <property type="entry name" value="Ricin B-like lectins"/>
    <property type="match status" value="1"/>
</dbReference>
<reference evidence="2 3" key="1">
    <citation type="submission" date="2021-08" db="EMBL/GenBank/DDBJ databases">
        <title>Draft Genome Sequence of Phanerochaete sordida strain YK-624.</title>
        <authorList>
            <person name="Mori T."/>
            <person name="Dohra H."/>
            <person name="Suzuki T."/>
            <person name="Kawagishi H."/>
            <person name="Hirai H."/>
        </authorList>
    </citation>
    <scope>NUCLEOTIDE SEQUENCE [LARGE SCALE GENOMIC DNA]</scope>
    <source>
        <strain evidence="2 3">YK-624</strain>
    </source>
</reference>
<evidence type="ECO:0000259" key="1">
    <source>
        <dbReference type="Pfam" id="PF14200"/>
    </source>
</evidence>
<dbReference type="Pfam" id="PF14200">
    <property type="entry name" value="RicinB_lectin_2"/>
    <property type="match status" value="1"/>
</dbReference>
<evidence type="ECO:0000313" key="3">
    <source>
        <dbReference type="Proteomes" id="UP000703269"/>
    </source>
</evidence>
<accession>A0A9P3G4X9</accession>
<dbReference type="InterPro" id="IPR000772">
    <property type="entry name" value="Ricin_B_lectin"/>
</dbReference>
<dbReference type="Gene3D" id="2.80.10.50">
    <property type="match status" value="2"/>
</dbReference>
<gene>
    <name evidence="2" type="ORF">PsYK624_053340</name>
</gene>